<dbReference type="InterPro" id="IPR021144">
    <property type="entry name" value="UPF0597"/>
</dbReference>
<evidence type="ECO:0000259" key="3">
    <source>
        <dbReference type="Pfam" id="PF03313"/>
    </source>
</evidence>
<feature type="transmembrane region" description="Helical" evidence="2">
    <location>
        <begin position="317"/>
        <end position="337"/>
    </location>
</feature>
<reference evidence="4 5" key="1">
    <citation type="submission" date="2019-03" db="EMBL/GenBank/DDBJ databases">
        <authorList>
            <person name="Kim M.K.M."/>
        </authorList>
    </citation>
    <scope>NUCLEOTIDE SEQUENCE [LARGE SCALE GENOMIC DNA]</scope>
    <source>
        <strain evidence="4 5">18JY21-1</strain>
    </source>
</reference>
<keyword evidence="2" id="KW-0472">Membrane</keyword>
<comment type="similarity">
    <text evidence="1">Belongs to the UPF0597 family.</text>
</comment>
<dbReference type="Proteomes" id="UP000295418">
    <property type="component" value="Unassembled WGS sequence"/>
</dbReference>
<dbReference type="GO" id="GO:0080146">
    <property type="term" value="F:L-cysteine desulfhydrase activity"/>
    <property type="evidence" value="ECO:0007669"/>
    <property type="project" value="TreeGrafter"/>
</dbReference>
<dbReference type="OrthoDB" id="41906at2"/>
<dbReference type="PIRSF" id="PIRSF006054">
    <property type="entry name" value="UCP006054"/>
    <property type="match status" value="1"/>
</dbReference>
<organism evidence="4 5">
    <name type="scientific">Paenibacillus albiflavus</name>
    <dbReference type="NCBI Taxonomy" id="2545760"/>
    <lineage>
        <taxon>Bacteria</taxon>
        <taxon>Bacillati</taxon>
        <taxon>Bacillota</taxon>
        <taxon>Bacilli</taxon>
        <taxon>Bacillales</taxon>
        <taxon>Paenibacillaceae</taxon>
        <taxon>Paenibacillus</taxon>
    </lineage>
</organism>
<dbReference type="HAMAP" id="MF_01845">
    <property type="entry name" value="UPF0597"/>
    <property type="match status" value="1"/>
</dbReference>
<name>A0A4R4E6M5_9BACL</name>
<dbReference type="PANTHER" id="PTHR30501:SF2">
    <property type="entry name" value="UPF0597 PROTEIN YHAM"/>
    <property type="match status" value="1"/>
</dbReference>
<accession>A0A4R4E6M5</accession>
<evidence type="ECO:0000313" key="5">
    <source>
        <dbReference type="Proteomes" id="UP000295418"/>
    </source>
</evidence>
<evidence type="ECO:0000256" key="2">
    <source>
        <dbReference type="SAM" id="Phobius"/>
    </source>
</evidence>
<evidence type="ECO:0000313" key="4">
    <source>
        <dbReference type="EMBL" id="TCZ75159.1"/>
    </source>
</evidence>
<keyword evidence="2" id="KW-0812">Transmembrane</keyword>
<keyword evidence="2" id="KW-1133">Transmembrane helix</keyword>
<keyword evidence="5" id="KW-1185">Reference proteome</keyword>
<protein>
    <recommendedName>
        <fullName evidence="1">UPF0597 protein E0485_18605</fullName>
    </recommendedName>
</protein>
<proteinExistence type="inferred from homology"/>
<dbReference type="EMBL" id="SKFG01000022">
    <property type="protein sequence ID" value="TCZ75159.1"/>
    <property type="molecule type" value="Genomic_DNA"/>
</dbReference>
<evidence type="ECO:0000256" key="1">
    <source>
        <dbReference type="HAMAP-Rule" id="MF_01845"/>
    </source>
</evidence>
<sequence>MTTIPDQQIFLHLLQNEFKLATGCTDPAAIASTVARAAEQLPSRQLDDVASIEIELSPNILKNGYNVDIPGTSARGIPLAVALGYVMGDSSVGFEIFQGLKEEHVVLAEQLVAAKKITIKQKAEGTELSIYCILTSTKGDHVEVLVKQDYFNTQHIKLNGQTIYNNEGNPKSKVADKGYSLKDLKAFIEQTPIEDLAFVADGIRTNIAFLEEGLQNPRGLKIGKILTSAYEGQIDSKAISDISMRIKMLTSAAVDSRMGGSPLAVMSSGGSGNLGLGGTIPIVVVCEHYQFTDEQRIRAVALANLVHIYMKQMIGRLTAVCGGVLVGMGTAAAIVWLHGGTIQQMEGAINNIAANITGMICDGANYGCSFKVSTAQVEAYFAAVLALQNCMATSTEGIVGADNKQTLSNIANIFKEMSKMDPVVLQMIPN</sequence>
<dbReference type="GO" id="GO:0019450">
    <property type="term" value="P:L-cysteine catabolic process to pyruvate"/>
    <property type="evidence" value="ECO:0007669"/>
    <property type="project" value="TreeGrafter"/>
</dbReference>
<dbReference type="PANTHER" id="PTHR30501">
    <property type="entry name" value="UPF0597 PROTEIN YHAM"/>
    <property type="match status" value="1"/>
</dbReference>
<dbReference type="Pfam" id="PF03313">
    <property type="entry name" value="SDH_alpha"/>
    <property type="match status" value="1"/>
</dbReference>
<feature type="domain" description="Serine dehydratase-like alpha subunit" evidence="3">
    <location>
        <begin position="188"/>
        <end position="419"/>
    </location>
</feature>
<gene>
    <name evidence="4" type="ORF">E0485_18605</name>
</gene>
<dbReference type="AlphaFoldDB" id="A0A4R4E6M5"/>
<dbReference type="RefSeq" id="WP_132419571.1">
    <property type="nucleotide sequence ID" value="NZ_SKFG01000022.1"/>
</dbReference>
<dbReference type="InterPro" id="IPR005130">
    <property type="entry name" value="Ser_deHydtase-like_asu"/>
</dbReference>
<comment type="caution">
    <text evidence="4">The sequence shown here is derived from an EMBL/GenBank/DDBJ whole genome shotgun (WGS) entry which is preliminary data.</text>
</comment>